<dbReference type="SUPFAM" id="SSF54001">
    <property type="entry name" value="Cysteine proteinases"/>
    <property type="match status" value="1"/>
</dbReference>
<dbReference type="OrthoDB" id="9813368at2"/>
<evidence type="ECO:0000256" key="6">
    <source>
        <dbReference type="ARBA" id="ARBA00022807"/>
    </source>
</evidence>
<dbReference type="Pfam" id="PF01476">
    <property type="entry name" value="LysM"/>
    <property type="match status" value="3"/>
</dbReference>
<reference evidence="10 11" key="1">
    <citation type="submission" date="2018-09" db="EMBL/GenBank/DDBJ databases">
        <title>Bacillus saliacetes sp. nov., isolated from Thai shrimp paste (Ka-pi).</title>
        <authorList>
            <person name="Daroonpunt R."/>
            <person name="Tanasupawat S."/>
            <person name="Yiamsombut S."/>
        </authorList>
    </citation>
    <scope>NUCLEOTIDE SEQUENCE [LARGE SCALE GENOMIC DNA]</scope>
    <source>
        <strain evidence="10 11">SKP7-4</strain>
    </source>
</reference>
<comment type="caution">
    <text evidence="10">The sequence shown here is derived from an EMBL/GenBank/DDBJ whole genome shotgun (WGS) entry which is preliminary data.</text>
</comment>
<dbReference type="CDD" id="cd00118">
    <property type="entry name" value="LysM"/>
    <property type="match status" value="3"/>
</dbReference>
<keyword evidence="11" id="KW-1185">Reference proteome</keyword>
<dbReference type="Pfam" id="PF00877">
    <property type="entry name" value="NLPC_P60"/>
    <property type="match status" value="1"/>
</dbReference>
<dbReference type="SMART" id="SM00257">
    <property type="entry name" value="LysM"/>
    <property type="match status" value="3"/>
</dbReference>
<feature type="domain" description="LysM" evidence="8">
    <location>
        <begin position="167"/>
        <end position="210"/>
    </location>
</feature>
<dbReference type="InterPro" id="IPR051202">
    <property type="entry name" value="Peptidase_C40"/>
</dbReference>
<dbReference type="Proteomes" id="UP000265801">
    <property type="component" value="Unassembled WGS sequence"/>
</dbReference>
<evidence type="ECO:0000313" key="11">
    <source>
        <dbReference type="Proteomes" id="UP000265801"/>
    </source>
</evidence>
<evidence type="ECO:0000313" key="10">
    <source>
        <dbReference type="EMBL" id="RIW31821.1"/>
    </source>
</evidence>
<dbReference type="GO" id="GO:0006508">
    <property type="term" value="P:proteolysis"/>
    <property type="evidence" value="ECO:0007669"/>
    <property type="project" value="UniProtKB-KW"/>
</dbReference>
<dbReference type="PROSITE" id="PS51935">
    <property type="entry name" value="NLPC_P60"/>
    <property type="match status" value="1"/>
</dbReference>
<dbReference type="GO" id="GO:0008234">
    <property type="term" value="F:cysteine-type peptidase activity"/>
    <property type="evidence" value="ECO:0007669"/>
    <property type="project" value="UniProtKB-KW"/>
</dbReference>
<keyword evidence="3" id="KW-0732">Signal</keyword>
<dbReference type="Gene3D" id="3.90.1720.10">
    <property type="entry name" value="endopeptidase domain like (from Nostoc punctiforme)"/>
    <property type="match status" value="1"/>
</dbReference>
<dbReference type="PANTHER" id="PTHR47053:SF1">
    <property type="entry name" value="MUREIN DD-ENDOPEPTIDASE MEPH-RELATED"/>
    <property type="match status" value="1"/>
</dbReference>
<dbReference type="Gene3D" id="3.10.350.10">
    <property type="entry name" value="LysM domain"/>
    <property type="match status" value="3"/>
</dbReference>
<evidence type="ECO:0000259" key="9">
    <source>
        <dbReference type="PROSITE" id="PS51935"/>
    </source>
</evidence>
<gene>
    <name evidence="10" type="ORF">D3H55_14435</name>
</gene>
<proteinExistence type="inferred from homology"/>
<sequence>MKKVLFTVATTAVISTAYGVAAEASSHTVASGDSLWSIANKYGTSVNKLKELNSLKTDVIYPKQVIKVSSQVNGAPPPAQEVIPLPVIDKKYTVVSGDTLIGIANKHSITLAELRMLNNLNGHLIYPGQKLVVGKGQIQTPAPVAPSKPAPPAPSSPPPPKESGTAKTYTIQPGDSLSAIGRSYGVTVAQLKDWNGLKNDLIFAGQKLKVKAGSTPAPPATGKAFDAAKLINEARSHMGTPYVWGGASDGGFDCSGFIHYVYNQAGLKMGRLSSGGYYNRSYYVNQPEVGDLVFFENTYKKGISHLGIYLGGNQFIHAGDDGVTISSLNNSYWKSHFDGFKRFY</sequence>
<comment type="similarity">
    <text evidence="1">Belongs to the peptidase C40 family.</text>
</comment>
<evidence type="ECO:0000256" key="5">
    <source>
        <dbReference type="ARBA" id="ARBA00022801"/>
    </source>
</evidence>
<feature type="region of interest" description="Disordered" evidence="7">
    <location>
        <begin position="139"/>
        <end position="168"/>
    </location>
</feature>
<feature type="domain" description="LysM" evidence="8">
    <location>
        <begin position="90"/>
        <end position="133"/>
    </location>
</feature>
<dbReference type="SUPFAM" id="SSF54106">
    <property type="entry name" value="LysM domain"/>
    <property type="match status" value="3"/>
</dbReference>
<keyword evidence="2" id="KW-0645">Protease</keyword>
<feature type="domain" description="LysM" evidence="8">
    <location>
        <begin position="25"/>
        <end position="68"/>
    </location>
</feature>
<dbReference type="InterPro" id="IPR038765">
    <property type="entry name" value="Papain-like_cys_pep_sf"/>
</dbReference>
<keyword evidence="6" id="KW-0788">Thiol protease</keyword>
<dbReference type="EMBL" id="QXIR01000020">
    <property type="protein sequence ID" value="RIW31821.1"/>
    <property type="molecule type" value="Genomic_DNA"/>
</dbReference>
<dbReference type="InterPro" id="IPR036779">
    <property type="entry name" value="LysM_dom_sf"/>
</dbReference>
<dbReference type="RefSeq" id="WP_119547849.1">
    <property type="nucleotide sequence ID" value="NZ_QXIR01000020.1"/>
</dbReference>
<evidence type="ECO:0000256" key="4">
    <source>
        <dbReference type="ARBA" id="ARBA00022737"/>
    </source>
</evidence>
<dbReference type="PROSITE" id="PS51782">
    <property type="entry name" value="LYSM"/>
    <property type="match status" value="3"/>
</dbReference>
<evidence type="ECO:0000256" key="2">
    <source>
        <dbReference type="ARBA" id="ARBA00022670"/>
    </source>
</evidence>
<name>A0A3A1QV19_9BACI</name>
<protein>
    <submittedName>
        <fullName evidence="10">Peptidoglycan endopeptidase</fullName>
    </submittedName>
</protein>
<dbReference type="InterPro" id="IPR000064">
    <property type="entry name" value="NLP_P60_dom"/>
</dbReference>
<feature type="domain" description="NlpC/P60" evidence="9">
    <location>
        <begin position="224"/>
        <end position="344"/>
    </location>
</feature>
<dbReference type="InterPro" id="IPR018392">
    <property type="entry name" value="LysM"/>
</dbReference>
<keyword evidence="4" id="KW-0677">Repeat</keyword>
<evidence type="ECO:0000259" key="8">
    <source>
        <dbReference type="PROSITE" id="PS51782"/>
    </source>
</evidence>
<evidence type="ECO:0000256" key="1">
    <source>
        <dbReference type="ARBA" id="ARBA00007074"/>
    </source>
</evidence>
<feature type="compositionally biased region" description="Pro residues" evidence="7">
    <location>
        <begin position="143"/>
        <end position="161"/>
    </location>
</feature>
<dbReference type="AlphaFoldDB" id="A0A3A1QV19"/>
<keyword evidence="5" id="KW-0378">Hydrolase</keyword>
<accession>A0A3A1QV19</accession>
<organism evidence="10 11">
    <name type="scientific">Bacillus salacetis</name>
    <dbReference type="NCBI Taxonomy" id="2315464"/>
    <lineage>
        <taxon>Bacteria</taxon>
        <taxon>Bacillati</taxon>
        <taxon>Bacillota</taxon>
        <taxon>Bacilli</taxon>
        <taxon>Bacillales</taxon>
        <taxon>Bacillaceae</taxon>
        <taxon>Bacillus</taxon>
    </lineage>
</organism>
<dbReference type="PANTHER" id="PTHR47053">
    <property type="entry name" value="MUREIN DD-ENDOPEPTIDASE MEPH-RELATED"/>
    <property type="match status" value="1"/>
</dbReference>
<evidence type="ECO:0000256" key="3">
    <source>
        <dbReference type="ARBA" id="ARBA00022729"/>
    </source>
</evidence>
<evidence type="ECO:0000256" key="7">
    <source>
        <dbReference type="SAM" id="MobiDB-lite"/>
    </source>
</evidence>